<evidence type="ECO:0000313" key="2">
    <source>
        <dbReference type="EMBL" id="VDK52663.1"/>
    </source>
</evidence>
<organism evidence="4">
    <name type="scientific">Gongylonema pulchrum</name>
    <dbReference type="NCBI Taxonomy" id="637853"/>
    <lineage>
        <taxon>Eukaryota</taxon>
        <taxon>Metazoa</taxon>
        <taxon>Ecdysozoa</taxon>
        <taxon>Nematoda</taxon>
        <taxon>Chromadorea</taxon>
        <taxon>Rhabditida</taxon>
        <taxon>Spirurina</taxon>
        <taxon>Spiruromorpha</taxon>
        <taxon>Spiruroidea</taxon>
        <taxon>Gongylonematidae</taxon>
        <taxon>Gongylonema</taxon>
    </lineage>
</organism>
<dbReference type="OrthoDB" id="10595099at2759"/>
<dbReference type="InterPro" id="IPR042178">
    <property type="entry name" value="Serpin_sf_1"/>
</dbReference>
<dbReference type="InterPro" id="IPR042185">
    <property type="entry name" value="Serpin_sf_2"/>
</dbReference>
<dbReference type="SUPFAM" id="SSF56574">
    <property type="entry name" value="Serpins"/>
    <property type="match status" value="1"/>
</dbReference>
<name>A0A183DB18_9BILA</name>
<gene>
    <name evidence="2" type="ORF">GPUH_LOCUS5909</name>
</gene>
<dbReference type="Pfam" id="PF00079">
    <property type="entry name" value="Serpin"/>
    <property type="match status" value="1"/>
</dbReference>
<dbReference type="InterPro" id="IPR023796">
    <property type="entry name" value="Serpin_dom"/>
</dbReference>
<dbReference type="AlphaFoldDB" id="A0A183DB18"/>
<dbReference type="InterPro" id="IPR036186">
    <property type="entry name" value="Serpin_sf"/>
</dbReference>
<evidence type="ECO:0000313" key="4">
    <source>
        <dbReference type="WBParaSite" id="GPUH_0000591701-mRNA-1"/>
    </source>
</evidence>
<reference evidence="4" key="1">
    <citation type="submission" date="2016-06" db="UniProtKB">
        <authorList>
            <consortium name="WormBaseParasite"/>
        </authorList>
    </citation>
    <scope>IDENTIFICATION</scope>
</reference>
<dbReference type="WBParaSite" id="GPUH_0000591701-mRNA-1">
    <property type="protein sequence ID" value="GPUH_0000591701-mRNA-1"/>
    <property type="gene ID" value="GPUH_0000591701"/>
</dbReference>
<keyword evidence="3" id="KW-1185">Reference proteome</keyword>
<reference evidence="2 3" key="2">
    <citation type="submission" date="2018-11" db="EMBL/GenBank/DDBJ databases">
        <authorList>
            <consortium name="Pathogen Informatics"/>
        </authorList>
    </citation>
    <scope>NUCLEOTIDE SEQUENCE [LARGE SCALE GENOMIC DNA]</scope>
</reference>
<evidence type="ECO:0000313" key="3">
    <source>
        <dbReference type="Proteomes" id="UP000271098"/>
    </source>
</evidence>
<dbReference type="Gene3D" id="2.30.39.10">
    <property type="entry name" value="Alpha-1-antitrypsin, domain 1"/>
    <property type="match status" value="1"/>
</dbReference>
<protein>
    <submittedName>
        <fullName evidence="4">SERPIN domain-containing protein</fullName>
    </submittedName>
</protein>
<dbReference type="Proteomes" id="UP000271098">
    <property type="component" value="Unassembled WGS sequence"/>
</dbReference>
<accession>A0A183DB18</accession>
<evidence type="ECO:0000259" key="1">
    <source>
        <dbReference type="Pfam" id="PF00079"/>
    </source>
</evidence>
<proteinExistence type="predicted"/>
<sequence>MQIFAPPEKNNLEAPKFLALSSKTATSWFVNEEGTEAAAASAAEFEFRMMGPAPFIADEPFIFAIVKNLKTILFVGRFAG</sequence>
<dbReference type="Gene3D" id="3.30.497.10">
    <property type="entry name" value="Antithrombin, subunit I, domain 2"/>
    <property type="match status" value="1"/>
</dbReference>
<feature type="domain" description="Serpin" evidence="1">
    <location>
        <begin position="30"/>
        <end position="78"/>
    </location>
</feature>
<dbReference type="EMBL" id="UYRT01013077">
    <property type="protein sequence ID" value="VDK52663.1"/>
    <property type="molecule type" value="Genomic_DNA"/>
</dbReference>